<protein>
    <submittedName>
        <fullName evidence="2">Uncharacterized protein</fullName>
    </submittedName>
</protein>
<organism evidence="2">
    <name type="scientific">uncultured Nocardioidaceae bacterium</name>
    <dbReference type="NCBI Taxonomy" id="253824"/>
    <lineage>
        <taxon>Bacteria</taxon>
        <taxon>Bacillati</taxon>
        <taxon>Actinomycetota</taxon>
        <taxon>Actinomycetes</taxon>
        <taxon>Propionibacteriales</taxon>
        <taxon>Nocardioidaceae</taxon>
        <taxon>environmental samples</taxon>
    </lineage>
</organism>
<dbReference type="AlphaFoldDB" id="A0A6J4LY61"/>
<evidence type="ECO:0000313" key="2">
    <source>
        <dbReference type="EMBL" id="CAA9345081.1"/>
    </source>
</evidence>
<feature type="compositionally biased region" description="Basic and acidic residues" evidence="1">
    <location>
        <begin position="134"/>
        <end position="143"/>
    </location>
</feature>
<evidence type="ECO:0000256" key="1">
    <source>
        <dbReference type="SAM" id="MobiDB-lite"/>
    </source>
</evidence>
<feature type="non-terminal residue" evidence="2">
    <location>
        <position position="215"/>
    </location>
</feature>
<feature type="region of interest" description="Disordered" evidence="1">
    <location>
        <begin position="94"/>
        <end position="215"/>
    </location>
</feature>
<sequence length="215" mass="22609">ETRPRLPAVPLRGLGRRSVVDVSDARRDHAAVAGPGPRVRVLCRVPRALPAAPGLAAVAASTRLAGDRLRLRGGRGPPGAGVVRLLHRCQRSRWSRRAHGGDRGARRRARRALQRRHAHRPRARGGPGGATDPHPGRRGERPDVGGVGQRQRHGDHRSARPVVAGRRGAGPVAVAGDAPGVRGAAAVGDRGPPGRRGARAAAPRRTVRDGPPQLV</sequence>
<reference evidence="2" key="1">
    <citation type="submission" date="2020-02" db="EMBL/GenBank/DDBJ databases">
        <authorList>
            <person name="Meier V. D."/>
        </authorList>
    </citation>
    <scope>NUCLEOTIDE SEQUENCE</scope>
    <source>
        <strain evidence="2">AVDCRST_MAG34</strain>
    </source>
</reference>
<feature type="compositionally biased region" description="Low complexity" evidence="1">
    <location>
        <begin position="160"/>
        <end position="190"/>
    </location>
</feature>
<feature type="non-terminal residue" evidence="2">
    <location>
        <position position="1"/>
    </location>
</feature>
<proteinExistence type="predicted"/>
<gene>
    <name evidence="2" type="ORF">AVDCRST_MAG34-1192</name>
</gene>
<accession>A0A6J4LY61</accession>
<dbReference type="EMBL" id="CADCUI010000026">
    <property type="protein sequence ID" value="CAA9345081.1"/>
    <property type="molecule type" value="Genomic_DNA"/>
</dbReference>
<feature type="compositionally biased region" description="Basic residues" evidence="1">
    <location>
        <begin position="105"/>
        <end position="123"/>
    </location>
</feature>
<name>A0A6J4LY61_9ACTN</name>